<dbReference type="Proteomes" id="UP000481109">
    <property type="component" value="Unassembled WGS sequence"/>
</dbReference>
<comment type="caution">
    <text evidence="1">The sequence shown here is derived from an EMBL/GenBank/DDBJ whole genome shotgun (WGS) entry which is preliminary data.</text>
</comment>
<dbReference type="RefSeq" id="WP_165330299.1">
    <property type="nucleotide sequence ID" value="NZ_JAAKZW010000005.1"/>
</dbReference>
<keyword evidence="2" id="KW-1185">Reference proteome</keyword>
<dbReference type="AlphaFoldDB" id="A0A6G4XB84"/>
<evidence type="ECO:0008006" key="3">
    <source>
        <dbReference type="Google" id="ProtNLM"/>
    </source>
</evidence>
<sequence length="158" mass="18334">MTPPPRRFRDPRTKPYDYLVGVVLVRCPGCDGPARIARISPDTWWWSTRRLTCAHCGLTRTTKGNVLAFAHGVPVDPWFGLPLWLQIRTRHGHLWAYNREHLTLIREFVAATLRERAPWYDTGAKMTVVARLPRWVTKAGNRDEILRAIDRIRTPVTR</sequence>
<accession>A0A6G4XB84</accession>
<gene>
    <name evidence="1" type="ORF">G6045_03645</name>
</gene>
<reference evidence="1 2" key="1">
    <citation type="submission" date="2020-02" db="EMBL/GenBank/DDBJ databases">
        <title>Whole-genome analyses of novel actinobacteria.</title>
        <authorList>
            <person name="Sahin N."/>
            <person name="Tokatli A."/>
        </authorList>
    </citation>
    <scope>NUCLEOTIDE SEQUENCE [LARGE SCALE GENOMIC DNA]</scope>
    <source>
        <strain evidence="1 2">YC504</strain>
    </source>
</reference>
<evidence type="ECO:0000313" key="1">
    <source>
        <dbReference type="EMBL" id="NGO74785.1"/>
    </source>
</evidence>
<evidence type="ECO:0000313" key="2">
    <source>
        <dbReference type="Proteomes" id="UP000481109"/>
    </source>
</evidence>
<dbReference type="EMBL" id="JAAKZW010000005">
    <property type="protein sequence ID" value="NGO74785.1"/>
    <property type="molecule type" value="Genomic_DNA"/>
</dbReference>
<name>A0A6G4XB84_9ACTN</name>
<organism evidence="1 2">
    <name type="scientific">Streptomyces mesophilus</name>
    <dbReference type="NCBI Taxonomy" id="1775132"/>
    <lineage>
        <taxon>Bacteria</taxon>
        <taxon>Bacillati</taxon>
        <taxon>Actinomycetota</taxon>
        <taxon>Actinomycetes</taxon>
        <taxon>Kitasatosporales</taxon>
        <taxon>Streptomycetaceae</taxon>
        <taxon>Streptomyces</taxon>
    </lineage>
</organism>
<proteinExistence type="predicted"/>
<protein>
    <recommendedName>
        <fullName evidence="3">TFIIB-type zinc ribbon-containing protein</fullName>
    </recommendedName>
</protein>